<dbReference type="GeneTree" id="ENSGT00940000153947"/>
<dbReference type="SUPFAM" id="SSF48726">
    <property type="entry name" value="Immunoglobulin"/>
    <property type="match status" value="1"/>
</dbReference>
<reference evidence="4" key="1">
    <citation type="submission" date="2025-08" db="UniProtKB">
        <authorList>
            <consortium name="Ensembl"/>
        </authorList>
    </citation>
    <scope>IDENTIFICATION</scope>
</reference>
<evidence type="ECO:0000313" key="4">
    <source>
        <dbReference type="Ensembl" id="ENSCAFP00020022771.1"/>
    </source>
</evidence>
<dbReference type="SMART" id="SM00408">
    <property type="entry name" value="IGc2"/>
    <property type="match status" value="1"/>
</dbReference>
<dbReference type="GO" id="GO:0030424">
    <property type="term" value="C:axon"/>
    <property type="evidence" value="ECO:0007669"/>
    <property type="project" value="TreeGrafter"/>
</dbReference>
<dbReference type="Proteomes" id="UP000694391">
    <property type="component" value="Unplaced"/>
</dbReference>
<sequence length="383" mass="42823">MCGHFSRFVFLLMKYLYFNFQALVLKKNPFNLAYRLFIWIASVMQAPLSGKQSSHSGLISYGIAVVSLKRQGLWKSPVMLLTAHKLLIYLISPLSFSPSFFFFPETELSVTAELVPTSSWNISSELDKDSYLTLDEPMNNITTSLGQTAELHCKVSGNPPPTIRWFKNDAPVVQEPRRISFRATNYGSRLRIRNLDTTDTGYFQCVATNGKKVVSTTGVLFVKFGKPPSVGDGLWPPASLGGEEGGNGHILRMFYVPRNWYSFQSWYTCIHFTSKETKASINTMCRIARLVNSRAEVGSRFVRLHSPTLNQNHHAREREDEVSSMYASSLSSCQPRPLLFNQCASVTTQPPAANSAQQEDPYSSDSFVSTCPSISQALSYGVV</sequence>
<dbReference type="InterPro" id="IPR036179">
    <property type="entry name" value="Ig-like_dom_sf"/>
</dbReference>
<keyword evidence="2" id="KW-0732">Signal</keyword>
<evidence type="ECO:0000259" key="3">
    <source>
        <dbReference type="PROSITE" id="PS50835"/>
    </source>
</evidence>
<accession>A0A8C0L0V0</accession>
<dbReference type="GO" id="GO:0098632">
    <property type="term" value="F:cell-cell adhesion mediator activity"/>
    <property type="evidence" value="ECO:0007669"/>
    <property type="project" value="TreeGrafter"/>
</dbReference>
<dbReference type="PANTHER" id="PTHR10075">
    <property type="entry name" value="BASIGIN RELATED"/>
    <property type="match status" value="1"/>
</dbReference>
<protein>
    <recommendedName>
        <fullName evidence="3">Ig-like domain-containing protein</fullName>
    </recommendedName>
</protein>
<keyword evidence="5" id="KW-1185">Reference proteome</keyword>
<dbReference type="AlphaFoldDB" id="A0A8C0L0V0"/>
<dbReference type="GO" id="GO:0070593">
    <property type="term" value="P:dendrite self-avoidance"/>
    <property type="evidence" value="ECO:0007669"/>
    <property type="project" value="TreeGrafter"/>
</dbReference>
<evidence type="ECO:0000256" key="2">
    <source>
        <dbReference type="SAM" id="SignalP"/>
    </source>
</evidence>
<dbReference type="GO" id="GO:0007411">
    <property type="term" value="P:axon guidance"/>
    <property type="evidence" value="ECO:0007669"/>
    <property type="project" value="TreeGrafter"/>
</dbReference>
<organism evidence="4 5">
    <name type="scientific">Canis lupus dingo</name>
    <name type="common">dingo</name>
    <dbReference type="NCBI Taxonomy" id="286419"/>
    <lineage>
        <taxon>Eukaryota</taxon>
        <taxon>Metazoa</taxon>
        <taxon>Chordata</taxon>
        <taxon>Craniata</taxon>
        <taxon>Vertebrata</taxon>
        <taxon>Euteleostomi</taxon>
        <taxon>Mammalia</taxon>
        <taxon>Eutheria</taxon>
        <taxon>Laurasiatheria</taxon>
        <taxon>Carnivora</taxon>
        <taxon>Caniformia</taxon>
        <taxon>Canidae</taxon>
        <taxon>Canis</taxon>
    </lineage>
</organism>
<dbReference type="InterPro" id="IPR003598">
    <property type="entry name" value="Ig_sub2"/>
</dbReference>
<reference evidence="4" key="2">
    <citation type="submission" date="2025-09" db="UniProtKB">
        <authorList>
            <consortium name="Ensembl"/>
        </authorList>
    </citation>
    <scope>IDENTIFICATION</scope>
</reference>
<dbReference type="Gene3D" id="2.60.40.10">
    <property type="entry name" value="Immunoglobulins"/>
    <property type="match status" value="1"/>
</dbReference>
<dbReference type="InterPro" id="IPR007110">
    <property type="entry name" value="Ig-like_dom"/>
</dbReference>
<dbReference type="InterPro" id="IPR013783">
    <property type="entry name" value="Ig-like_fold"/>
</dbReference>
<evidence type="ECO:0000256" key="1">
    <source>
        <dbReference type="ARBA" id="ARBA00023319"/>
    </source>
</evidence>
<feature type="domain" description="Ig-like" evidence="3">
    <location>
        <begin position="116"/>
        <end position="215"/>
    </location>
</feature>
<feature type="signal peptide" evidence="2">
    <location>
        <begin position="1"/>
        <end position="21"/>
    </location>
</feature>
<keyword evidence="1" id="KW-0393">Immunoglobulin domain</keyword>
<dbReference type="GO" id="GO:0007156">
    <property type="term" value="P:homophilic cell adhesion via plasma membrane adhesion molecules"/>
    <property type="evidence" value="ECO:0007669"/>
    <property type="project" value="TreeGrafter"/>
</dbReference>
<dbReference type="FunFam" id="2.60.40.10:FF:000242">
    <property type="entry name" value="Inactive tyrosine-protein kinase transmembrane receptor ROR1"/>
    <property type="match status" value="1"/>
</dbReference>
<dbReference type="GO" id="GO:0005886">
    <property type="term" value="C:plasma membrane"/>
    <property type="evidence" value="ECO:0007669"/>
    <property type="project" value="TreeGrafter"/>
</dbReference>
<dbReference type="SMART" id="SM00409">
    <property type="entry name" value="IG"/>
    <property type="match status" value="1"/>
</dbReference>
<dbReference type="Ensembl" id="ENSCAFT00020026347.1">
    <property type="protein sequence ID" value="ENSCAFP00020022771.1"/>
    <property type="gene ID" value="ENSCAFG00020017973.1"/>
</dbReference>
<dbReference type="InterPro" id="IPR003599">
    <property type="entry name" value="Ig_sub"/>
</dbReference>
<name>A0A8C0L0V0_CANLU</name>
<proteinExistence type="predicted"/>
<evidence type="ECO:0000313" key="5">
    <source>
        <dbReference type="Proteomes" id="UP000694391"/>
    </source>
</evidence>
<dbReference type="PANTHER" id="PTHR10075:SF100">
    <property type="entry name" value="FASCICLIN-2"/>
    <property type="match status" value="1"/>
</dbReference>
<feature type="chain" id="PRO_5034130510" description="Ig-like domain-containing protein" evidence="2">
    <location>
        <begin position="22"/>
        <end position="383"/>
    </location>
</feature>
<dbReference type="InterPro" id="IPR013098">
    <property type="entry name" value="Ig_I-set"/>
</dbReference>
<dbReference type="Pfam" id="PF07679">
    <property type="entry name" value="I-set"/>
    <property type="match status" value="1"/>
</dbReference>
<dbReference type="PROSITE" id="PS50835">
    <property type="entry name" value="IG_LIKE"/>
    <property type="match status" value="1"/>
</dbReference>